<protein>
    <submittedName>
        <fullName evidence="5">Class I SAM-dependent methyltransferase</fullName>
    </submittedName>
</protein>
<sequence>MDDDRLYHDPDLADFYDLENGWARAPDFDYCQALAVNAASVLDLGCGTGELAAALAEDRIVVGVDPAPAMLAIARAKPGMAEFIEGDARTLRLGRRFDLVLLTGHAFQVFLTPEDRRAALATIAAHLAPGGRFIFDSRNPACREWEEWGPDESRRLVEHPRFGTVAAWNDVTHDPATGIVTYGTHYEIQATGKRLSAASRIAFPEKTELEGLLVEAGLRVERWLGDWEGNAWHEGAKELIPLGTLARSTA</sequence>
<comment type="caution">
    <text evidence="5">The sequence shown here is derived from an EMBL/GenBank/DDBJ whole genome shotgun (WGS) entry which is preliminary data.</text>
</comment>
<keyword evidence="6" id="KW-1185">Reference proteome</keyword>
<dbReference type="GO" id="GO:0032259">
    <property type="term" value="P:methylation"/>
    <property type="evidence" value="ECO:0007669"/>
    <property type="project" value="UniProtKB-KW"/>
</dbReference>
<dbReference type="InterPro" id="IPR029063">
    <property type="entry name" value="SAM-dependent_MTases_sf"/>
</dbReference>
<dbReference type="CDD" id="cd02440">
    <property type="entry name" value="AdoMet_MTases"/>
    <property type="match status" value="1"/>
</dbReference>
<dbReference type="EMBL" id="WHSC02000006">
    <property type="protein sequence ID" value="MDO6122548.1"/>
    <property type="molecule type" value="Genomic_DNA"/>
</dbReference>
<proteinExistence type="predicted"/>
<evidence type="ECO:0000256" key="1">
    <source>
        <dbReference type="ARBA" id="ARBA00022603"/>
    </source>
</evidence>
<dbReference type="GO" id="GO:0008168">
    <property type="term" value="F:methyltransferase activity"/>
    <property type="evidence" value="ECO:0007669"/>
    <property type="project" value="UniProtKB-KW"/>
</dbReference>
<keyword evidence="1 5" id="KW-0489">Methyltransferase</keyword>
<keyword evidence="3" id="KW-0949">S-adenosyl-L-methionine</keyword>
<evidence type="ECO:0000256" key="2">
    <source>
        <dbReference type="ARBA" id="ARBA00022679"/>
    </source>
</evidence>
<dbReference type="PANTHER" id="PTHR43464">
    <property type="entry name" value="METHYLTRANSFERASE"/>
    <property type="match status" value="1"/>
</dbReference>
<name>A0ABT8XFK9_9HYPH</name>
<evidence type="ECO:0000313" key="5">
    <source>
        <dbReference type="EMBL" id="MDO6122548.1"/>
    </source>
</evidence>
<evidence type="ECO:0000313" key="6">
    <source>
        <dbReference type="Proteomes" id="UP001177080"/>
    </source>
</evidence>
<dbReference type="PANTHER" id="PTHR43464:SF19">
    <property type="entry name" value="UBIQUINONE BIOSYNTHESIS O-METHYLTRANSFERASE, MITOCHONDRIAL"/>
    <property type="match status" value="1"/>
</dbReference>
<feature type="domain" description="Methyltransferase" evidence="4">
    <location>
        <begin position="41"/>
        <end position="131"/>
    </location>
</feature>
<keyword evidence="2" id="KW-0808">Transferase</keyword>
<organism evidence="5 6">
    <name type="scientific">Shinella curvata</name>
    <dbReference type="NCBI Taxonomy" id="1817964"/>
    <lineage>
        <taxon>Bacteria</taxon>
        <taxon>Pseudomonadati</taxon>
        <taxon>Pseudomonadota</taxon>
        <taxon>Alphaproteobacteria</taxon>
        <taxon>Hyphomicrobiales</taxon>
        <taxon>Rhizobiaceae</taxon>
        <taxon>Shinella</taxon>
    </lineage>
</organism>
<accession>A0ABT8XFK9</accession>
<dbReference type="Proteomes" id="UP001177080">
    <property type="component" value="Unassembled WGS sequence"/>
</dbReference>
<evidence type="ECO:0000259" key="4">
    <source>
        <dbReference type="Pfam" id="PF13649"/>
    </source>
</evidence>
<dbReference type="Gene3D" id="3.40.50.150">
    <property type="entry name" value="Vaccinia Virus protein VP39"/>
    <property type="match status" value="1"/>
</dbReference>
<dbReference type="InterPro" id="IPR041698">
    <property type="entry name" value="Methyltransf_25"/>
</dbReference>
<dbReference type="Gene3D" id="2.20.130.10">
    <property type="entry name" value="CAC2371-like domains"/>
    <property type="match status" value="1"/>
</dbReference>
<dbReference type="RefSeq" id="WP_244760234.1">
    <property type="nucleotide sequence ID" value="NZ_JALJCJ010000002.1"/>
</dbReference>
<evidence type="ECO:0000256" key="3">
    <source>
        <dbReference type="ARBA" id="ARBA00022691"/>
    </source>
</evidence>
<dbReference type="SUPFAM" id="SSF53335">
    <property type="entry name" value="S-adenosyl-L-methionine-dependent methyltransferases"/>
    <property type="match status" value="1"/>
</dbReference>
<gene>
    <name evidence="5" type="ORF">GB928_015255</name>
</gene>
<dbReference type="Pfam" id="PF13649">
    <property type="entry name" value="Methyltransf_25"/>
    <property type="match status" value="1"/>
</dbReference>
<reference evidence="5" key="1">
    <citation type="submission" date="2022-04" db="EMBL/GenBank/DDBJ databases">
        <title>Shinella lacus sp. nov., a novel member of the genus Shinella from water.</title>
        <authorList>
            <person name="Deng Y."/>
        </authorList>
    </citation>
    <scope>NUCLEOTIDE SEQUENCE</scope>
    <source>
        <strain evidence="5">JCM 31239</strain>
    </source>
</reference>